<dbReference type="InterPro" id="IPR039970">
    <property type="entry name" value="TF_Grauzone"/>
</dbReference>
<dbReference type="RefSeq" id="XP_045957200.1">
    <property type="nucleotide sequence ID" value="XM_046096101.1"/>
</dbReference>
<evidence type="ECO:0000256" key="1">
    <source>
        <dbReference type="SAM" id="MobiDB-lite"/>
    </source>
</evidence>
<feature type="domain" description="C2H2-type" evidence="2">
    <location>
        <begin position="447"/>
        <end position="474"/>
    </location>
</feature>
<feature type="region of interest" description="Disordered" evidence="1">
    <location>
        <begin position="70"/>
        <end position="100"/>
    </location>
</feature>
<name>A0A9P8ZXB7_9PEZI</name>
<feature type="domain" description="C2H2-type" evidence="2">
    <location>
        <begin position="313"/>
        <end position="340"/>
    </location>
</feature>
<dbReference type="SMART" id="SM00355">
    <property type="entry name" value="ZnF_C2H2"/>
    <property type="match status" value="3"/>
</dbReference>
<feature type="compositionally biased region" description="Acidic residues" evidence="1">
    <location>
        <begin position="200"/>
        <end position="210"/>
    </location>
</feature>
<feature type="compositionally biased region" description="Acidic residues" evidence="1">
    <location>
        <begin position="535"/>
        <end position="547"/>
    </location>
</feature>
<dbReference type="Proteomes" id="UP000758603">
    <property type="component" value="Unassembled WGS sequence"/>
</dbReference>
<feature type="region of interest" description="Disordered" evidence="1">
    <location>
        <begin position="193"/>
        <end position="259"/>
    </location>
</feature>
<accession>A0A9P8ZXB7</accession>
<dbReference type="Gene3D" id="3.30.160.60">
    <property type="entry name" value="Classic Zinc Finger"/>
    <property type="match status" value="1"/>
</dbReference>
<comment type="caution">
    <text evidence="3">The sequence shown here is derived from an EMBL/GenBank/DDBJ whole genome shotgun (WGS) entry which is preliminary data.</text>
</comment>
<dbReference type="AlphaFoldDB" id="A0A9P8ZXB7"/>
<dbReference type="GeneID" id="70124994"/>
<keyword evidence="4" id="KW-1185">Reference proteome</keyword>
<proteinExistence type="predicted"/>
<feature type="compositionally biased region" description="Basic and acidic residues" evidence="1">
    <location>
        <begin position="211"/>
        <end position="228"/>
    </location>
</feature>
<dbReference type="PANTHER" id="PTHR23225:SF2">
    <property type="entry name" value="AT09679P-RELATED"/>
    <property type="match status" value="1"/>
</dbReference>
<organism evidence="3 4">
    <name type="scientific">Truncatella angustata</name>
    <dbReference type="NCBI Taxonomy" id="152316"/>
    <lineage>
        <taxon>Eukaryota</taxon>
        <taxon>Fungi</taxon>
        <taxon>Dikarya</taxon>
        <taxon>Ascomycota</taxon>
        <taxon>Pezizomycotina</taxon>
        <taxon>Sordariomycetes</taxon>
        <taxon>Xylariomycetidae</taxon>
        <taxon>Amphisphaeriales</taxon>
        <taxon>Sporocadaceae</taxon>
        <taxon>Truncatella</taxon>
    </lineage>
</organism>
<dbReference type="GO" id="GO:0003700">
    <property type="term" value="F:DNA-binding transcription factor activity"/>
    <property type="evidence" value="ECO:0007669"/>
    <property type="project" value="InterPro"/>
</dbReference>
<sequence>MSSQQTVWPGVNTFYIDPHLGDSNAFHDLAHYNQYQMAHEDYSCYDYGNIQTAPPPPVFMSRHLSPFDQRSSTCDSAYSPPSESDGSFDNPSTPDHNVMSPYTIQYDNFTSQGQLVQSAGLNNVCIKPEDINRYQEPPIYAMDKPEFPFRELSMSSNGSTCDLSIRSRQEPIQISRALSLAETSFIKQEIYAEPGSYPPLDDDDDDEDSSNDQKHYQADDIKDEDWRPRAAHQRTTSNTSRTPKQRKRTGSSVSISPAKKAKREYVAAITPKSTNKIHSITKGSLACDQCRDAVFKDQIGLQKHIKQQHTRPFICVFHFAGCDSTFASKNEWKRHVASQHLLLHYWLCDQDGCAKLSNTSASLTKATGTTKHRLSYPSQPEIACPALPNGAIFNRKDLYTQHLRRMHIPPSVKKQLKAKKTFPEWEDRVRVCQEEAHKLRCQLPEYMTCPATGCSFQASGSNSWDERMEHVAKHLERASSGLESMITFGGMNDPTLMNWVLRPDVAVVQQDAQGKLELHNPLKPQRSTKSLPNEYSEEDAPGEEVDY</sequence>
<gene>
    <name evidence="3" type="ORF">BKA67DRAFT_304818</name>
</gene>
<evidence type="ECO:0000259" key="2">
    <source>
        <dbReference type="SMART" id="SM00355"/>
    </source>
</evidence>
<protein>
    <recommendedName>
        <fullName evidence="2">C2H2-type domain-containing protein</fullName>
    </recommendedName>
</protein>
<dbReference type="PANTHER" id="PTHR23225">
    <property type="entry name" value="ZINC FINGER PROTEIN"/>
    <property type="match status" value="1"/>
</dbReference>
<feature type="region of interest" description="Disordered" evidence="1">
    <location>
        <begin position="515"/>
        <end position="547"/>
    </location>
</feature>
<evidence type="ECO:0000313" key="4">
    <source>
        <dbReference type="Proteomes" id="UP000758603"/>
    </source>
</evidence>
<feature type="domain" description="C2H2-type" evidence="2">
    <location>
        <begin position="285"/>
        <end position="309"/>
    </location>
</feature>
<dbReference type="EMBL" id="JAGPXC010000005">
    <property type="protein sequence ID" value="KAH6652923.1"/>
    <property type="molecule type" value="Genomic_DNA"/>
</dbReference>
<evidence type="ECO:0000313" key="3">
    <source>
        <dbReference type="EMBL" id="KAH6652923.1"/>
    </source>
</evidence>
<reference evidence="3" key="1">
    <citation type="journal article" date="2021" name="Nat. Commun.">
        <title>Genetic determinants of endophytism in the Arabidopsis root mycobiome.</title>
        <authorList>
            <person name="Mesny F."/>
            <person name="Miyauchi S."/>
            <person name="Thiergart T."/>
            <person name="Pickel B."/>
            <person name="Atanasova L."/>
            <person name="Karlsson M."/>
            <person name="Huettel B."/>
            <person name="Barry K.W."/>
            <person name="Haridas S."/>
            <person name="Chen C."/>
            <person name="Bauer D."/>
            <person name="Andreopoulos W."/>
            <person name="Pangilinan J."/>
            <person name="LaButti K."/>
            <person name="Riley R."/>
            <person name="Lipzen A."/>
            <person name="Clum A."/>
            <person name="Drula E."/>
            <person name="Henrissat B."/>
            <person name="Kohler A."/>
            <person name="Grigoriev I.V."/>
            <person name="Martin F.M."/>
            <person name="Hacquard S."/>
        </authorList>
    </citation>
    <scope>NUCLEOTIDE SEQUENCE</scope>
    <source>
        <strain evidence="3">MPI-SDFR-AT-0073</strain>
    </source>
</reference>
<dbReference type="InterPro" id="IPR013087">
    <property type="entry name" value="Znf_C2H2_type"/>
</dbReference>
<dbReference type="OrthoDB" id="5388486at2759"/>
<feature type="compositionally biased region" description="Polar residues" evidence="1">
    <location>
        <begin position="233"/>
        <end position="242"/>
    </location>
</feature>